<feature type="compositionally biased region" description="Low complexity" evidence="1">
    <location>
        <begin position="67"/>
        <end position="81"/>
    </location>
</feature>
<keyword evidence="3" id="KW-1185">Reference proteome</keyword>
<dbReference type="GeneID" id="65114544"/>
<dbReference type="KEGG" id="vg:65114544"/>
<evidence type="ECO:0000256" key="1">
    <source>
        <dbReference type="SAM" id="MobiDB-lite"/>
    </source>
</evidence>
<protein>
    <recommendedName>
        <fullName evidence="4">Head-to-tail connector protein</fullName>
    </recommendedName>
</protein>
<dbReference type="EMBL" id="MH536818">
    <property type="protein sequence ID" value="AXH49649.1"/>
    <property type="molecule type" value="Genomic_DNA"/>
</dbReference>
<feature type="region of interest" description="Disordered" evidence="1">
    <location>
        <begin position="63"/>
        <end position="138"/>
    </location>
</feature>
<dbReference type="RefSeq" id="YP_010096884.1">
    <property type="nucleotide sequence ID" value="NC_055754.1"/>
</dbReference>
<accession>A0A345L2Z7</accession>
<evidence type="ECO:0000313" key="2">
    <source>
        <dbReference type="EMBL" id="AXH49649.1"/>
    </source>
</evidence>
<feature type="compositionally biased region" description="Low complexity" evidence="1">
    <location>
        <begin position="117"/>
        <end position="130"/>
    </location>
</feature>
<proteinExistence type="predicted"/>
<evidence type="ECO:0008006" key="4">
    <source>
        <dbReference type="Google" id="ProtNLM"/>
    </source>
</evidence>
<organism evidence="2 3">
    <name type="scientific">Gordonia phage Frokostdame</name>
    <dbReference type="NCBI Taxonomy" id="2250320"/>
    <lineage>
        <taxon>Viruses</taxon>
        <taxon>Duplodnaviria</taxon>
        <taxon>Heunggongvirae</taxon>
        <taxon>Uroviricota</taxon>
        <taxon>Caudoviricetes</taxon>
        <taxon>Jujuvirus</taxon>
        <taxon>Jujuvirus frokostdame</taxon>
    </lineage>
</organism>
<reference evidence="3" key="1">
    <citation type="submission" date="2018-06" db="EMBL/GenBank/DDBJ databases">
        <authorList>
            <person name="Zhirakovskaya E."/>
        </authorList>
    </citation>
    <scope>NUCLEOTIDE SEQUENCE [LARGE SCALE GENOMIC DNA]</scope>
</reference>
<sequence>MMSGFYILAADSWRDADGVRHRKGDAVSPPESEVPRLLRAKAIITPEAVAAAEAAEAAALEAEEEAAAAAAAQAVAQAQAEPTEPTEPAAQAEPTEPTEPAAQAEPTEPIEPTQADAVAVVEPAVTEPVTQSTGQVKKPLRTAPVKKWEDYAVTQGMERAEAEALTKDQLIGKFG</sequence>
<dbReference type="Proteomes" id="UP000260058">
    <property type="component" value="Segment"/>
</dbReference>
<gene>
    <name evidence="2" type="primary">7</name>
    <name evidence="2" type="ORF">SEA_FROKOSTDAME_7</name>
</gene>
<name>A0A345L2Z7_9CAUD</name>
<evidence type="ECO:0000313" key="3">
    <source>
        <dbReference type="Proteomes" id="UP000260058"/>
    </source>
</evidence>